<evidence type="ECO:0000256" key="1">
    <source>
        <dbReference type="SAM" id="Phobius"/>
    </source>
</evidence>
<dbReference type="InterPro" id="IPR011990">
    <property type="entry name" value="TPR-like_helical_dom_sf"/>
</dbReference>
<dbReference type="Proteomes" id="UP000671399">
    <property type="component" value="Unassembled WGS sequence"/>
</dbReference>
<dbReference type="PANTHER" id="PTHR45011">
    <property type="entry name" value="DAP3-BINDING CELL DEATH ENHANCER 1"/>
    <property type="match status" value="1"/>
</dbReference>
<dbReference type="SMART" id="SM00671">
    <property type="entry name" value="SEL1"/>
    <property type="match status" value="9"/>
</dbReference>
<keyword evidence="1" id="KW-0812">Transmembrane</keyword>
<dbReference type="PANTHER" id="PTHR45011:SF1">
    <property type="entry name" value="DAP3-BINDING CELL DEATH ENHANCER 1"/>
    <property type="match status" value="1"/>
</dbReference>
<reference evidence="2 3" key="1">
    <citation type="submission" date="2021-03" db="EMBL/GenBank/DDBJ databases">
        <authorList>
            <person name="Lee D.-H."/>
        </authorList>
    </citation>
    <scope>NUCLEOTIDE SEQUENCE [LARGE SCALE GENOMIC DNA]</scope>
    <source>
        <strain evidence="2 3">MMS20-R2-23</strain>
    </source>
</reference>
<comment type="caution">
    <text evidence="2">The sequence shown here is derived from an EMBL/GenBank/DDBJ whole genome shotgun (WGS) entry which is preliminary data.</text>
</comment>
<sequence length="786" mass="86018">MAFMSVRRRLRQIVLLFSSVAVVVPVVYFLVKQGLDRAEKITSIGFGLLGAVGLVASWRTARPGMKPGAASPTESVPLGCLLHLRDDGRPPLVEQVDPLDLGVKPAIDTTDRHDQDLPPYVPRTGDDDLEWAIAEGGIVLLHGKAAAGKSRSAFEAIHRLRPHHQLLTPAYAGALRDVVEAGYPIRDAVVWLDDLERFLTPGGIDQALLQRLCPSGRADVVVVATIRDEELSRLDHAATRGGQGQELITAGLDEAAAKLVAQIRGRRRIPVGQHLTDSERTDAEATGDDRITAALTAGVGFAEYLAAGPAMMRRWSVGDGPSFEVGHALISAAVDCRRAGYTTPVPRDILAKLYRPYLSPAWRHRADLPTITQGLQWACERVLGASSCLLPHENDTYTASDYLLDRTTTGQGPLATIPVPDQVWNTLLTIATTPQAATIGTHAYFTQRLDIAEQAWRTAADTGDTGAMFNLGVLLAQLGDRQEEAEQWYRRAADAGHTRAMSNLGVLLEQRGDRQEEAEQWYRRAADTGDTGDTGAMFNLGVLLAQRGDRQEEAEQWFRRAADTGDTRAMFNLGVLLAQLGDRQEEAEQWFRRAADTGDTGAMSNLGVLLEQRGDRQEEAEQWFRRGADTGDTGAMFNLGVLLAQLGDRQEEAEQWYRRAADTGDTGAMSNLGVLLEQRGDRQEEAEQWFRRAADTGDTGAMFNLGVLLEQRGDRQEEAEQWYRRAADTGDIGAMFNLGVLLAQLGDRQEEAEQWFRRAADTGDTGAMFNLGALLAHRGDGEQPEG</sequence>
<accession>A0ABS3VA58</accession>
<evidence type="ECO:0000313" key="3">
    <source>
        <dbReference type="Proteomes" id="UP000671399"/>
    </source>
</evidence>
<keyword evidence="3" id="KW-1185">Reference proteome</keyword>
<dbReference type="Pfam" id="PF13432">
    <property type="entry name" value="TPR_16"/>
    <property type="match status" value="6"/>
</dbReference>
<name>A0ABS3VA58_9ACTN</name>
<dbReference type="SUPFAM" id="SSF81901">
    <property type="entry name" value="HCP-like"/>
    <property type="match status" value="2"/>
</dbReference>
<feature type="transmembrane region" description="Helical" evidence="1">
    <location>
        <begin position="12"/>
        <end position="31"/>
    </location>
</feature>
<proteinExistence type="predicted"/>
<dbReference type="EMBL" id="JAGFWR010000008">
    <property type="protein sequence ID" value="MBO4162500.1"/>
    <property type="molecule type" value="Genomic_DNA"/>
</dbReference>
<dbReference type="InterPro" id="IPR006597">
    <property type="entry name" value="Sel1-like"/>
</dbReference>
<dbReference type="InterPro" id="IPR052748">
    <property type="entry name" value="ISR_Activator"/>
</dbReference>
<gene>
    <name evidence="2" type="ORF">JQN83_17015</name>
</gene>
<keyword evidence="1" id="KW-0472">Membrane</keyword>
<dbReference type="Gene3D" id="1.25.40.10">
    <property type="entry name" value="Tetratricopeptide repeat domain"/>
    <property type="match status" value="3"/>
</dbReference>
<protein>
    <submittedName>
        <fullName evidence="2">Sel1 repeat family protein</fullName>
    </submittedName>
</protein>
<evidence type="ECO:0000313" key="2">
    <source>
        <dbReference type="EMBL" id="MBO4162500.1"/>
    </source>
</evidence>
<organism evidence="2 3">
    <name type="scientific">Micromonospora antibiotica</name>
    <dbReference type="NCBI Taxonomy" id="2807623"/>
    <lineage>
        <taxon>Bacteria</taxon>
        <taxon>Bacillati</taxon>
        <taxon>Actinomycetota</taxon>
        <taxon>Actinomycetes</taxon>
        <taxon>Micromonosporales</taxon>
        <taxon>Micromonosporaceae</taxon>
        <taxon>Micromonospora</taxon>
    </lineage>
</organism>
<keyword evidence="1" id="KW-1133">Transmembrane helix</keyword>
<dbReference type="Pfam" id="PF08238">
    <property type="entry name" value="Sel1"/>
    <property type="match status" value="3"/>
</dbReference>